<dbReference type="InterPro" id="IPR019013">
    <property type="entry name" value="Vma21"/>
</dbReference>
<dbReference type="GO" id="GO:0070072">
    <property type="term" value="P:vacuolar proton-transporting V-type ATPase complex assembly"/>
    <property type="evidence" value="ECO:0007669"/>
    <property type="project" value="InterPro"/>
</dbReference>
<dbReference type="AlphaFoldDB" id="A0A383WEF8"/>
<evidence type="ECO:0000313" key="2">
    <source>
        <dbReference type="Proteomes" id="UP000256970"/>
    </source>
</evidence>
<keyword evidence="2" id="KW-1185">Reference proteome</keyword>
<dbReference type="Pfam" id="PF09446">
    <property type="entry name" value="VMA21"/>
    <property type="match status" value="1"/>
</dbReference>
<gene>
    <name evidence="1" type="ORF">BQ4739_LOCUS15833</name>
</gene>
<name>A0A383WEF8_TETOB</name>
<evidence type="ECO:0000313" key="1">
    <source>
        <dbReference type="EMBL" id="SZX75552.1"/>
    </source>
</evidence>
<dbReference type="Proteomes" id="UP000256970">
    <property type="component" value="Unassembled WGS sequence"/>
</dbReference>
<sequence>MITVPFALFFASHFGALDPLFKATGGQVPRKETKTYIGAGLAVLGVNLVIASFVVSAFREDAKPAAKQD</sequence>
<dbReference type="GO" id="GO:0031410">
    <property type="term" value="C:cytoplasmic vesicle"/>
    <property type="evidence" value="ECO:0007669"/>
    <property type="project" value="UniProtKB-KW"/>
</dbReference>
<organism evidence="1 2">
    <name type="scientific">Tetradesmus obliquus</name>
    <name type="common">Green alga</name>
    <name type="synonym">Acutodesmus obliquus</name>
    <dbReference type="NCBI Taxonomy" id="3088"/>
    <lineage>
        <taxon>Eukaryota</taxon>
        <taxon>Viridiplantae</taxon>
        <taxon>Chlorophyta</taxon>
        <taxon>core chlorophytes</taxon>
        <taxon>Chlorophyceae</taxon>
        <taxon>CS clade</taxon>
        <taxon>Sphaeropleales</taxon>
        <taxon>Scenedesmaceae</taxon>
        <taxon>Tetradesmus</taxon>
    </lineage>
</organism>
<protein>
    <submittedName>
        <fullName evidence="1">Uncharacterized protein</fullName>
    </submittedName>
</protein>
<proteinExistence type="predicted"/>
<reference evidence="1 2" key="1">
    <citation type="submission" date="2016-10" db="EMBL/GenBank/DDBJ databases">
        <authorList>
            <person name="Cai Z."/>
        </authorList>
    </citation>
    <scope>NUCLEOTIDE SEQUENCE [LARGE SCALE GENOMIC DNA]</scope>
</reference>
<dbReference type="EMBL" id="FNXT01001235">
    <property type="protein sequence ID" value="SZX75552.1"/>
    <property type="molecule type" value="Genomic_DNA"/>
</dbReference>
<accession>A0A383WEF8</accession>